<evidence type="ECO:0000256" key="3">
    <source>
        <dbReference type="ARBA" id="ARBA00023136"/>
    </source>
</evidence>
<dbReference type="Gene3D" id="3.30.450.50">
    <property type="entry name" value="Longin domain"/>
    <property type="match status" value="1"/>
</dbReference>
<gene>
    <name evidence="5" type="ORF">L3X38_035086</name>
</gene>
<accession>A0AAD4VLI1</accession>
<dbReference type="PANTHER" id="PTHR47461:SF1">
    <property type="entry name" value="PHYTOLONGIN PHYL1.2"/>
    <property type="match status" value="1"/>
</dbReference>
<comment type="caution">
    <text evidence="5">The sequence shown here is derived from an EMBL/GenBank/DDBJ whole genome shotgun (WGS) entry which is preliminary data.</text>
</comment>
<feature type="domain" description="Longin" evidence="4">
    <location>
        <begin position="44"/>
        <end position="93"/>
    </location>
</feature>
<reference evidence="5 6" key="1">
    <citation type="journal article" date="2022" name="G3 (Bethesda)">
        <title>Whole-genome sequence and methylome profiling of the almond [Prunus dulcis (Mill.) D.A. Webb] cultivar 'Nonpareil'.</title>
        <authorList>
            <person name="D'Amico-Willman K.M."/>
            <person name="Ouma W.Z."/>
            <person name="Meulia T."/>
            <person name="Sideli G.M."/>
            <person name="Gradziel T.M."/>
            <person name="Fresnedo-Ramirez J."/>
        </authorList>
    </citation>
    <scope>NUCLEOTIDE SEQUENCE [LARGE SCALE GENOMIC DNA]</scope>
    <source>
        <strain evidence="5">Clone GOH B32 T37-40</strain>
    </source>
</reference>
<keyword evidence="6" id="KW-1185">Reference proteome</keyword>
<evidence type="ECO:0000256" key="1">
    <source>
        <dbReference type="ARBA" id="ARBA00004370"/>
    </source>
</evidence>
<dbReference type="SMART" id="SM01270">
    <property type="entry name" value="Longin"/>
    <property type="match status" value="1"/>
</dbReference>
<evidence type="ECO:0000313" key="5">
    <source>
        <dbReference type="EMBL" id="KAI5326012.1"/>
    </source>
</evidence>
<protein>
    <recommendedName>
        <fullName evidence="4">Longin domain-containing protein</fullName>
    </recommendedName>
</protein>
<dbReference type="AlphaFoldDB" id="A0AAD4VLI1"/>
<dbReference type="InterPro" id="IPR011012">
    <property type="entry name" value="Longin-like_dom_sf"/>
</dbReference>
<dbReference type="PROSITE" id="PS50859">
    <property type="entry name" value="LONGIN"/>
    <property type="match status" value="1"/>
</dbReference>
<dbReference type="PANTHER" id="PTHR47461">
    <property type="entry name" value="PHYTOLONGIN PHYL1.2"/>
    <property type="match status" value="1"/>
</dbReference>
<dbReference type="GO" id="GO:0016020">
    <property type="term" value="C:membrane"/>
    <property type="evidence" value="ECO:0007669"/>
    <property type="project" value="UniProtKB-SubCell"/>
</dbReference>
<organism evidence="5 6">
    <name type="scientific">Prunus dulcis</name>
    <name type="common">Almond</name>
    <name type="synonym">Amygdalus dulcis</name>
    <dbReference type="NCBI Taxonomy" id="3755"/>
    <lineage>
        <taxon>Eukaryota</taxon>
        <taxon>Viridiplantae</taxon>
        <taxon>Streptophyta</taxon>
        <taxon>Embryophyta</taxon>
        <taxon>Tracheophyta</taxon>
        <taxon>Spermatophyta</taxon>
        <taxon>Magnoliopsida</taxon>
        <taxon>eudicotyledons</taxon>
        <taxon>Gunneridae</taxon>
        <taxon>Pentapetalae</taxon>
        <taxon>rosids</taxon>
        <taxon>fabids</taxon>
        <taxon>Rosales</taxon>
        <taxon>Rosaceae</taxon>
        <taxon>Amygdaloideae</taxon>
        <taxon>Amygdaleae</taxon>
        <taxon>Prunus</taxon>
    </lineage>
</organism>
<keyword evidence="3" id="KW-0472">Membrane</keyword>
<evidence type="ECO:0000313" key="6">
    <source>
        <dbReference type="Proteomes" id="UP001054821"/>
    </source>
</evidence>
<proteinExistence type="inferred from homology"/>
<name>A0AAD4VLI1_PRUDU</name>
<dbReference type="InterPro" id="IPR044783">
    <property type="entry name" value="PHYL"/>
</dbReference>
<dbReference type="InterPro" id="IPR010908">
    <property type="entry name" value="Longin_dom"/>
</dbReference>
<evidence type="ECO:0000259" key="4">
    <source>
        <dbReference type="PROSITE" id="PS50859"/>
    </source>
</evidence>
<evidence type="ECO:0000256" key="2">
    <source>
        <dbReference type="ARBA" id="ARBA00008025"/>
    </source>
</evidence>
<dbReference type="SUPFAM" id="SSF64356">
    <property type="entry name" value="SNARE-like"/>
    <property type="match status" value="1"/>
</dbReference>
<comment type="subcellular location">
    <subcellularLocation>
        <location evidence="1">Membrane</location>
    </subcellularLocation>
</comment>
<comment type="similarity">
    <text evidence="2">Belongs to the synaptobrevin family.</text>
</comment>
<dbReference type="Proteomes" id="UP001054821">
    <property type="component" value="Chromosome 6"/>
</dbReference>
<sequence>MGSIQNTVYYCCVSRENRILYVYSGGDGEIENLATLCLEKTTPFHRWYFETMGKRTYGFLIEDGYIYFIIVDESLGNPGVLQFLEHLRDEFKKVARKGSRGNFLVFARIGLRQLRVVEEGEDCG</sequence>
<dbReference type="EMBL" id="JAJFAZ020000006">
    <property type="protein sequence ID" value="KAI5326012.1"/>
    <property type="molecule type" value="Genomic_DNA"/>
</dbReference>